<dbReference type="AlphaFoldDB" id="A0A402A3E5"/>
<dbReference type="RefSeq" id="WP_126581170.1">
    <property type="nucleotide sequence ID" value="NZ_BIFR01000001.1"/>
</dbReference>
<sequence length="66" mass="8221">MYHYLDYKEANEMLRRAGFTHAQIDRLTRYRRRFLVGEMDQIPVDQRHLEFIRWLFQRGKLSDYVA</sequence>
<evidence type="ECO:0000313" key="1">
    <source>
        <dbReference type="EMBL" id="GCE13664.1"/>
    </source>
</evidence>
<name>A0A402A3E5_9CHLR</name>
<proteinExistence type="predicted"/>
<accession>A0A402A3E5</accession>
<reference evidence="2" key="1">
    <citation type="submission" date="2018-12" db="EMBL/GenBank/DDBJ databases">
        <title>Tengunoibacter tsumagoiensis gen. nov., sp. nov., Dictyobacter kobayashii sp. nov., D. alpinus sp. nov., and D. joshuensis sp. nov. and description of Dictyobacteraceae fam. nov. within the order Ktedonobacterales isolated from Tengu-no-mugimeshi.</title>
        <authorList>
            <person name="Wang C.M."/>
            <person name="Zheng Y."/>
            <person name="Sakai Y."/>
            <person name="Toyoda A."/>
            <person name="Minakuchi Y."/>
            <person name="Abe K."/>
            <person name="Yokota A."/>
            <person name="Yabe S."/>
        </authorList>
    </citation>
    <scope>NUCLEOTIDE SEQUENCE [LARGE SCALE GENOMIC DNA]</scope>
    <source>
        <strain evidence="2">Uno3</strain>
    </source>
</reference>
<dbReference type="OrthoDB" id="165136at2"/>
<gene>
    <name evidence="1" type="ORF">KTT_35230</name>
</gene>
<evidence type="ECO:0000313" key="2">
    <source>
        <dbReference type="Proteomes" id="UP000287352"/>
    </source>
</evidence>
<comment type="caution">
    <text evidence="1">The sequence shown here is derived from an EMBL/GenBank/DDBJ whole genome shotgun (WGS) entry which is preliminary data.</text>
</comment>
<dbReference type="Proteomes" id="UP000287352">
    <property type="component" value="Unassembled WGS sequence"/>
</dbReference>
<organism evidence="1 2">
    <name type="scientific">Tengunoibacter tsumagoiensis</name>
    <dbReference type="NCBI Taxonomy" id="2014871"/>
    <lineage>
        <taxon>Bacteria</taxon>
        <taxon>Bacillati</taxon>
        <taxon>Chloroflexota</taxon>
        <taxon>Ktedonobacteria</taxon>
        <taxon>Ktedonobacterales</taxon>
        <taxon>Dictyobacteraceae</taxon>
        <taxon>Tengunoibacter</taxon>
    </lineage>
</organism>
<dbReference type="EMBL" id="BIFR01000001">
    <property type="protein sequence ID" value="GCE13664.1"/>
    <property type="molecule type" value="Genomic_DNA"/>
</dbReference>
<protein>
    <submittedName>
        <fullName evidence="1">Uncharacterized protein</fullName>
    </submittedName>
</protein>
<keyword evidence="2" id="KW-1185">Reference proteome</keyword>